<evidence type="ECO:0008006" key="3">
    <source>
        <dbReference type="Google" id="ProtNLM"/>
    </source>
</evidence>
<gene>
    <name evidence="1" type="ORF">ACFOFO_04850</name>
</gene>
<keyword evidence="2" id="KW-1185">Reference proteome</keyword>
<evidence type="ECO:0000313" key="2">
    <source>
        <dbReference type="Proteomes" id="UP001595530"/>
    </source>
</evidence>
<comment type="caution">
    <text evidence="1">The sequence shown here is derived from an EMBL/GenBank/DDBJ whole genome shotgun (WGS) entry which is preliminary data.</text>
</comment>
<reference evidence="2" key="1">
    <citation type="journal article" date="2019" name="Int. J. Syst. Evol. Microbiol.">
        <title>The Global Catalogue of Microorganisms (GCM) 10K type strain sequencing project: providing services to taxonomists for standard genome sequencing and annotation.</title>
        <authorList>
            <consortium name="The Broad Institute Genomics Platform"/>
            <consortium name="The Broad Institute Genome Sequencing Center for Infectious Disease"/>
            <person name="Wu L."/>
            <person name="Ma J."/>
        </authorList>
    </citation>
    <scope>NUCLEOTIDE SEQUENCE [LARGE SCALE GENOMIC DNA]</scope>
    <source>
        <strain evidence="2">KCTC 42986</strain>
    </source>
</reference>
<dbReference type="Proteomes" id="UP001595530">
    <property type="component" value="Unassembled WGS sequence"/>
</dbReference>
<dbReference type="EMBL" id="JBHRTP010000010">
    <property type="protein sequence ID" value="MFC3107295.1"/>
    <property type="molecule type" value="Genomic_DNA"/>
</dbReference>
<proteinExistence type="predicted"/>
<name>A0ABV7F171_9BURK</name>
<sequence length="111" mass="12098">MRTPTSLPARTRLTTGQALRLHADAGTGILATEGSISVAEAPLWSGDQFLRRSTMLREGEFYVVQDRGWITVDAHGPAEVLCHQPHAQTIDPAAYPFFALLARVLSLARLS</sequence>
<dbReference type="RefSeq" id="WP_390322800.1">
    <property type="nucleotide sequence ID" value="NZ_JBHRTP010000010.1"/>
</dbReference>
<accession>A0ABV7F171</accession>
<organism evidence="1 2">
    <name type="scientific">Undibacterium arcticum</name>
    <dbReference type="NCBI Taxonomy" id="1762892"/>
    <lineage>
        <taxon>Bacteria</taxon>
        <taxon>Pseudomonadati</taxon>
        <taxon>Pseudomonadota</taxon>
        <taxon>Betaproteobacteria</taxon>
        <taxon>Burkholderiales</taxon>
        <taxon>Oxalobacteraceae</taxon>
        <taxon>Undibacterium</taxon>
    </lineage>
</organism>
<protein>
    <recommendedName>
        <fullName evidence="3">Hedgehog/Intein (Hint) domain-containing protein</fullName>
    </recommendedName>
</protein>
<evidence type="ECO:0000313" key="1">
    <source>
        <dbReference type="EMBL" id="MFC3107295.1"/>
    </source>
</evidence>